<dbReference type="WBParaSite" id="ES5_v2.g16621.t1">
    <property type="protein sequence ID" value="ES5_v2.g16621.t1"/>
    <property type="gene ID" value="ES5_v2.g16621"/>
</dbReference>
<proteinExistence type="predicted"/>
<evidence type="ECO:0000313" key="2">
    <source>
        <dbReference type="WBParaSite" id="ES5_v2.g16621.t1"/>
    </source>
</evidence>
<evidence type="ECO:0000313" key="1">
    <source>
        <dbReference type="Proteomes" id="UP000887579"/>
    </source>
</evidence>
<organism evidence="1 2">
    <name type="scientific">Panagrolaimus sp. ES5</name>
    <dbReference type="NCBI Taxonomy" id="591445"/>
    <lineage>
        <taxon>Eukaryota</taxon>
        <taxon>Metazoa</taxon>
        <taxon>Ecdysozoa</taxon>
        <taxon>Nematoda</taxon>
        <taxon>Chromadorea</taxon>
        <taxon>Rhabditida</taxon>
        <taxon>Tylenchina</taxon>
        <taxon>Panagrolaimomorpha</taxon>
        <taxon>Panagrolaimoidea</taxon>
        <taxon>Panagrolaimidae</taxon>
        <taxon>Panagrolaimus</taxon>
    </lineage>
</organism>
<reference evidence="2" key="1">
    <citation type="submission" date="2022-11" db="UniProtKB">
        <authorList>
            <consortium name="WormBaseParasite"/>
        </authorList>
    </citation>
    <scope>IDENTIFICATION</scope>
</reference>
<dbReference type="Proteomes" id="UP000887579">
    <property type="component" value="Unplaced"/>
</dbReference>
<protein>
    <submittedName>
        <fullName evidence="2">Uncharacterized protein</fullName>
    </submittedName>
</protein>
<name>A0AC34FHB1_9BILA</name>
<sequence length="183" mass="20880">MVSTLKAADIIDPLSFQIPIAMKWTLKQEDVGKKIFLYKASQYHLSSLPDVFLQFSLIKDGFNGDKIMFDMEVDRGSEVKIRSNLEIRVKSANFKKWTIGEEVEKGFYSSNFTTQKNLLNPEKSFFVDGNLILDIVGIISVDRPVAAVKKPVFFKIIFKVLYLLNHGKTDFSIFVKGKEIKVC</sequence>
<accession>A0AC34FHB1</accession>